<evidence type="ECO:0000256" key="1">
    <source>
        <dbReference type="SAM" id="MobiDB-lite"/>
    </source>
</evidence>
<dbReference type="InterPro" id="IPR040027">
    <property type="entry name" value="C11orf91-like"/>
</dbReference>
<evidence type="ECO:0000313" key="2">
    <source>
        <dbReference type="EMBL" id="POI19936.1"/>
    </source>
</evidence>
<name>A0A2P4S744_BAMTH</name>
<feature type="region of interest" description="Disordered" evidence="1">
    <location>
        <begin position="1"/>
        <end position="28"/>
    </location>
</feature>
<dbReference type="EMBL" id="PPHD01091558">
    <property type="protein sequence ID" value="POI19936.1"/>
    <property type="molecule type" value="Genomic_DNA"/>
</dbReference>
<organism evidence="2 3">
    <name type="scientific">Bambusicola thoracicus</name>
    <name type="common">Chinese bamboo-partridge</name>
    <name type="synonym">Perdix thoracica</name>
    <dbReference type="NCBI Taxonomy" id="9083"/>
    <lineage>
        <taxon>Eukaryota</taxon>
        <taxon>Metazoa</taxon>
        <taxon>Chordata</taxon>
        <taxon>Craniata</taxon>
        <taxon>Vertebrata</taxon>
        <taxon>Euteleostomi</taxon>
        <taxon>Archelosauria</taxon>
        <taxon>Archosauria</taxon>
        <taxon>Dinosauria</taxon>
        <taxon>Saurischia</taxon>
        <taxon>Theropoda</taxon>
        <taxon>Coelurosauria</taxon>
        <taxon>Aves</taxon>
        <taxon>Neognathae</taxon>
        <taxon>Galloanserae</taxon>
        <taxon>Galliformes</taxon>
        <taxon>Phasianidae</taxon>
        <taxon>Perdicinae</taxon>
        <taxon>Bambusicola</taxon>
    </lineage>
</organism>
<dbReference type="PANTHER" id="PTHR36288">
    <property type="entry name" value="SIMILAR TO RIKEN CDNA A930018P22"/>
    <property type="match status" value="1"/>
</dbReference>
<dbReference type="AlphaFoldDB" id="A0A2P4S744"/>
<accession>A0A2P4S744</accession>
<dbReference type="Pfam" id="PF17669">
    <property type="entry name" value="DUF5529"/>
    <property type="match status" value="1"/>
</dbReference>
<reference evidence="2 3" key="1">
    <citation type="submission" date="2018-01" db="EMBL/GenBank/DDBJ databases">
        <title>Comparison of the Chinese Bamboo Partridge and Red Junglefowl genome sequences highlights the importance of demography in genome evolution.</title>
        <authorList>
            <person name="Tiley G.P."/>
            <person name="Kimball R.T."/>
            <person name="Braun E.L."/>
            <person name="Burleigh J.G."/>
        </authorList>
    </citation>
    <scope>NUCLEOTIDE SEQUENCE [LARGE SCALE GENOMIC DNA]</scope>
    <source>
        <strain evidence="2">RTK389</strain>
        <tissue evidence="2">Blood</tissue>
    </source>
</reference>
<dbReference type="Proteomes" id="UP000237246">
    <property type="component" value="Unassembled WGS sequence"/>
</dbReference>
<keyword evidence="3" id="KW-1185">Reference proteome</keyword>
<protein>
    <submittedName>
        <fullName evidence="2">Uncharacterized protein</fullName>
    </submittedName>
</protein>
<gene>
    <name evidence="2" type="ORF">CIB84_016318</name>
</gene>
<dbReference type="PANTHER" id="PTHR36288:SF1">
    <property type="entry name" value="SIMILAR TO RIKEN CDNA A930018P22"/>
    <property type="match status" value="1"/>
</dbReference>
<evidence type="ECO:0000313" key="3">
    <source>
        <dbReference type="Proteomes" id="UP000237246"/>
    </source>
</evidence>
<comment type="caution">
    <text evidence="2">The sequence shown here is derived from an EMBL/GenBank/DDBJ whole genome shotgun (WGS) entry which is preliminary data.</text>
</comment>
<dbReference type="OrthoDB" id="9938805at2759"/>
<sequence length="123" mass="14051">MSRQPPQRLLYSPRLHNRPEADGGDSPLIASGAVYRPRQPTPPAGFLRWPVGLAPHPYEPLRFSCPVAAEEHAARRPNEPPRQLEDELLQLKDELSQLEDEICELGIRIMELDAGCPHWQRFR</sequence>
<proteinExistence type="predicted"/>